<dbReference type="SUPFAM" id="SSF50129">
    <property type="entry name" value="GroES-like"/>
    <property type="match status" value="1"/>
</dbReference>
<dbReference type="Gene3D" id="3.40.50.720">
    <property type="entry name" value="NAD(P)-binding Rossmann-like Domain"/>
    <property type="match status" value="1"/>
</dbReference>
<protein>
    <submittedName>
        <fullName evidence="2">NAD(P)-dependent alcohol dehydrogenase</fullName>
    </submittedName>
</protein>
<accession>A0A8J7L2J7</accession>
<dbReference type="RefSeq" id="WP_197660987.1">
    <property type="nucleotide sequence ID" value="NZ_JAEAGR010000006.1"/>
</dbReference>
<dbReference type="GO" id="GO:0008270">
    <property type="term" value="F:zinc ion binding"/>
    <property type="evidence" value="ECO:0007669"/>
    <property type="project" value="InterPro"/>
</dbReference>
<dbReference type="InterPro" id="IPR036291">
    <property type="entry name" value="NAD(P)-bd_dom_sf"/>
</dbReference>
<dbReference type="CDD" id="cd08267">
    <property type="entry name" value="MDR1"/>
    <property type="match status" value="1"/>
</dbReference>
<comment type="caution">
    <text evidence="2">The sequence shown here is derived from an EMBL/GenBank/DDBJ whole genome shotgun (WGS) entry which is preliminary data.</text>
</comment>
<dbReference type="Pfam" id="PF08240">
    <property type="entry name" value="ADH_N"/>
    <property type="match status" value="1"/>
</dbReference>
<evidence type="ECO:0000313" key="3">
    <source>
        <dbReference type="Proteomes" id="UP000623269"/>
    </source>
</evidence>
<dbReference type="PANTHER" id="PTHR44013:SF1">
    <property type="entry name" value="ZINC-TYPE ALCOHOL DEHYDROGENASE-LIKE PROTEIN C16A3.02C"/>
    <property type="match status" value="1"/>
</dbReference>
<proteinExistence type="predicted"/>
<dbReference type="Proteomes" id="UP000623269">
    <property type="component" value="Unassembled WGS sequence"/>
</dbReference>
<dbReference type="Gene3D" id="3.90.180.10">
    <property type="entry name" value="Medium-chain alcohol dehydrogenases, catalytic domain"/>
    <property type="match status" value="1"/>
</dbReference>
<feature type="domain" description="Enoyl reductase (ER)" evidence="1">
    <location>
        <begin position="10"/>
        <end position="309"/>
    </location>
</feature>
<dbReference type="Pfam" id="PF13602">
    <property type="entry name" value="ADH_zinc_N_2"/>
    <property type="match status" value="1"/>
</dbReference>
<dbReference type="AlphaFoldDB" id="A0A8J7L2J7"/>
<dbReference type="InterPro" id="IPR011032">
    <property type="entry name" value="GroES-like_sf"/>
</dbReference>
<dbReference type="PANTHER" id="PTHR44013">
    <property type="entry name" value="ZINC-TYPE ALCOHOL DEHYDROGENASE-LIKE PROTEIN C16A3.02C"/>
    <property type="match status" value="1"/>
</dbReference>
<evidence type="ECO:0000313" key="2">
    <source>
        <dbReference type="EMBL" id="MBH1940763.1"/>
    </source>
</evidence>
<dbReference type="GO" id="GO:0016491">
    <property type="term" value="F:oxidoreductase activity"/>
    <property type="evidence" value="ECO:0007669"/>
    <property type="project" value="InterPro"/>
</dbReference>
<dbReference type="InterPro" id="IPR002364">
    <property type="entry name" value="Quin_OxRdtase/zeta-crystal_CS"/>
</dbReference>
<dbReference type="InterPro" id="IPR013154">
    <property type="entry name" value="ADH-like_N"/>
</dbReference>
<evidence type="ECO:0000259" key="1">
    <source>
        <dbReference type="SMART" id="SM00829"/>
    </source>
</evidence>
<dbReference type="SUPFAM" id="SSF51735">
    <property type="entry name" value="NAD(P)-binding Rossmann-fold domains"/>
    <property type="match status" value="1"/>
</dbReference>
<dbReference type="InterPro" id="IPR052733">
    <property type="entry name" value="Chloroplast_QOR"/>
</dbReference>
<dbReference type="SMART" id="SM00829">
    <property type="entry name" value="PKS_ER"/>
    <property type="match status" value="1"/>
</dbReference>
<dbReference type="InterPro" id="IPR020843">
    <property type="entry name" value="ER"/>
</dbReference>
<name>A0A8J7L2J7_9FIRM</name>
<dbReference type="PROSITE" id="PS01162">
    <property type="entry name" value="QOR_ZETA_CRYSTAL"/>
    <property type="match status" value="1"/>
</dbReference>
<organism evidence="2 3">
    <name type="scientific">Mobilitalea sibirica</name>
    <dbReference type="NCBI Taxonomy" id="1462919"/>
    <lineage>
        <taxon>Bacteria</taxon>
        <taxon>Bacillati</taxon>
        <taxon>Bacillota</taxon>
        <taxon>Clostridia</taxon>
        <taxon>Lachnospirales</taxon>
        <taxon>Lachnospiraceae</taxon>
        <taxon>Mobilitalea</taxon>
    </lineage>
</organism>
<keyword evidence="3" id="KW-1185">Reference proteome</keyword>
<dbReference type="EMBL" id="JAEAGR010000006">
    <property type="protein sequence ID" value="MBH1940763.1"/>
    <property type="molecule type" value="Genomic_DNA"/>
</dbReference>
<reference evidence="2" key="1">
    <citation type="submission" date="2020-12" db="EMBL/GenBank/DDBJ databases">
        <title>M. sibirica DSM 26468T genome.</title>
        <authorList>
            <person name="Thieme N."/>
            <person name="Rettenmaier R."/>
            <person name="Zverlov V."/>
            <person name="Liebl W."/>
        </authorList>
    </citation>
    <scope>NUCLEOTIDE SEQUENCE</scope>
    <source>
        <strain evidence="2">DSM 26468</strain>
    </source>
</reference>
<sequence length="319" mass="34638">MKAVVYDKSKAPEVLVLREVEKPIPGDNEVLVRIFAVSLNAADYRSMRMGIIPKRKIFGSDIAGCIEATGKNVIKLAVGDEVFGDLSSCGFGGFAEYVVVPERLLALKPKDVSFEVAAAVPMAAVTALQAVRSKGNIQQGKRVLIYGAGGGVGTFAVQLSKYFGAEVTAVCSENKVQLVKDLGADHVINYNEQDFTKGGKKYDLVLAVNGKNSLTEYKHILTKRGIFVVVGGALSQLIKTMLFGAFMSIGGKKMTFLAAKPNMEDLEFIIKLVQEGKINPVMDRRYSLHETAEAMRYLSEGHARGKVVINVVHSTHAFY</sequence>
<gene>
    <name evidence="2" type="ORF">I5677_07675</name>
</gene>